<dbReference type="InterPro" id="IPR001509">
    <property type="entry name" value="Epimerase_deHydtase"/>
</dbReference>
<evidence type="ECO:0000259" key="2">
    <source>
        <dbReference type="Pfam" id="PF01370"/>
    </source>
</evidence>
<reference evidence="3" key="1">
    <citation type="submission" date="2022-10" db="EMBL/GenBank/DDBJ databases">
        <title>WGS of marine actinomycetes from Thailand.</title>
        <authorList>
            <person name="Thawai C."/>
        </authorList>
    </citation>
    <scope>NUCLEOTIDE SEQUENCE</scope>
    <source>
        <strain evidence="3">SW21</strain>
    </source>
</reference>
<dbReference type="InterPro" id="IPR051783">
    <property type="entry name" value="NAD(P)-dependent_oxidoreduct"/>
</dbReference>
<evidence type="ECO:0000313" key="3">
    <source>
        <dbReference type="EMBL" id="MCX2964238.1"/>
    </source>
</evidence>
<dbReference type="Proteomes" id="UP001143347">
    <property type="component" value="Unassembled WGS sequence"/>
</dbReference>
<protein>
    <submittedName>
        <fullName evidence="3">NAD-dependent epimerase/dehydratase family protein</fullName>
    </submittedName>
</protein>
<dbReference type="SUPFAM" id="SSF51735">
    <property type="entry name" value="NAD(P)-binding Rossmann-fold domains"/>
    <property type="match status" value="1"/>
</dbReference>
<evidence type="ECO:0000313" key="4">
    <source>
        <dbReference type="Proteomes" id="UP001143347"/>
    </source>
</evidence>
<organism evidence="3 4">
    <name type="scientific">Gordonia aquimaris</name>
    <dbReference type="NCBI Taxonomy" id="2984863"/>
    <lineage>
        <taxon>Bacteria</taxon>
        <taxon>Bacillati</taxon>
        <taxon>Actinomycetota</taxon>
        <taxon>Actinomycetes</taxon>
        <taxon>Mycobacteriales</taxon>
        <taxon>Gordoniaceae</taxon>
        <taxon>Gordonia</taxon>
    </lineage>
</organism>
<dbReference type="PANTHER" id="PTHR48079">
    <property type="entry name" value="PROTEIN YEEZ"/>
    <property type="match status" value="1"/>
</dbReference>
<dbReference type="Gene3D" id="3.40.50.720">
    <property type="entry name" value="NAD(P)-binding Rossmann-like Domain"/>
    <property type="match status" value="1"/>
</dbReference>
<dbReference type="Pfam" id="PF01370">
    <property type="entry name" value="Epimerase"/>
    <property type="match status" value="1"/>
</dbReference>
<keyword evidence="4" id="KW-1185">Reference proteome</keyword>
<dbReference type="AlphaFoldDB" id="A0A9X3D399"/>
<dbReference type="GO" id="GO:0005737">
    <property type="term" value="C:cytoplasm"/>
    <property type="evidence" value="ECO:0007669"/>
    <property type="project" value="TreeGrafter"/>
</dbReference>
<feature type="domain" description="NAD-dependent epimerase/dehydratase" evidence="2">
    <location>
        <begin position="11"/>
        <end position="180"/>
    </location>
</feature>
<sequence length="356" mass="37788">MASNEAAGIRVVVVGATGNVGTSVVAALGQRAEVASIRGIARRPATWTAPKFSLSTADIGTDDLRPLLRGADVIIHLAWLFQPTRHPEVTWRNNVIGAIRVFEAAAAEGVPTIVYASSVAAYSQADPHRAVDESWPTDGWGAAAYPREKAYVERWLDGFEASHPDTRVVRMRPAFIFKRNSATSQRRLFGGPFVPGRLAVPTKLPWVPQIDGLSVQVVHTDDVGAAYAAAATRPVHGAFNLGSEPAVDSAFLADYCDARTIPVSSRLVKAGLGAAWRARLVPATPGLFDTVMHLPLLDSARARAELSWAPRPPTEALDEFFAGLQSGAGTHTAPLAPDSVAGRADELRTGVGGHDS</sequence>
<dbReference type="EMBL" id="JAPKFM010000007">
    <property type="protein sequence ID" value="MCX2964238.1"/>
    <property type="molecule type" value="Genomic_DNA"/>
</dbReference>
<name>A0A9X3D399_9ACTN</name>
<proteinExistence type="predicted"/>
<gene>
    <name evidence="3" type="ORF">OSB52_09065</name>
</gene>
<dbReference type="GO" id="GO:0004029">
    <property type="term" value="F:aldehyde dehydrogenase (NAD+) activity"/>
    <property type="evidence" value="ECO:0007669"/>
    <property type="project" value="TreeGrafter"/>
</dbReference>
<dbReference type="RefSeq" id="WP_266061380.1">
    <property type="nucleotide sequence ID" value="NZ_JAPKFM010000007.1"/>
</dbReference>
<feature type="region of interest" description="Disordered" evidence="1">
    <location>
        <begin position="328"/>
        <end position="356"/>
    </location>
</feature>
<dbReference type="InterPro" id="IPR036291">
    <property type="entry name" value="NAD(P)-bd_dom_sf"/>
</dbReference>
<evidence type="ECO:0000256" key="1">
    <source>
        <dbReference type="SAM" id="MobiDB-lite"/>
    </source>
</evidence>
<dbReference type="PANTHER" id="PTHR48079:SF6">
    <property type="entry name" value="NAD(P)-BINDING DOMAIN-CONTAINING PROTEIN-RELATED"/>
    <property type="match status" value="1"/>
</dbReference>
<feature type="compositionally biased region" description="Basic and acidic residues" evidence="1">
    <location>
        <begin position="343"/>
        <end position="356"/>
    </location>
</feature>
<accession>A0A9X3D399</accession>
<comment type="caution">
    <text evidence="3">The sequence shown here is derived from an EMBL/GenBank/DDBJ whole genome shotgun (WGS) entry which is preliminary data.</text>
</comment>